<accession>A0A0D9ZR88</accession>
<evidence type="ECO:0000313" key="1">
    <source>
        <dbReference type="EnsemblPlants" id="OGLUM04G26360.1"/>
    </source>
</evidence>
<keyword evidence="2" id="KW-1185">Reference proteome</keyword>
<organism evidence="1">
    <name type="scientific">Oryza glumipatula</name>
    <dbReference type="NCBI Taxonomy" id="40148"/>
    <lineage>
        <taxon>Eukaryota</taxon>
        <taxon>Viridiplantae</taxon>
        <taxon>Streptophyta</taxon>
        <taxon>Embryophyta</taxon>
        <taxon>Tracheophyta</taxon>
        <taxon>Spermatophyta</taxon>
        <taxon>Magnoliopsida</taxon>
        <taxon>Liliopsida</taxon>
        <taxon>Poales</taxon>
        <taxon>Poaceae</taxon>
        <taxon>BOP clade</taxon>
        <taxon>Oryzoideae</taxon>
        <taxon>Oryzeae</taxon>
        <taxon>Oryzinae</taxon>
        <taxon>Oryza</taxon>
    </lineage>
</organism>
<dbReference type="HOGENOM" id="CLU_2389760_0_0_1"/>
<dbReference type="EnsemblPlants" id="OGLUM04G26360.1">
    <property type="protein sequence ID" value="OGLUM04G26360.1"/>
    <property type="gene ID" value="OGLUM04G26360"/>
</dbReference>
<dbReference type="AlphaFoldDB" id="A0A0D9ZR88"/>
<reference evidence="1" key="1">
    <citation type="submission" date="2015-04" db="UniProtKB">
        <authorList>
            <consortium name="EnsemblPlants"/>
        </authorList>
    </citation>
    <scope>IDENTIFICATION</scope>
</reference>
<reference evidence="1" key="2">
    <citation type="submission" date="2018-05" db="EMBL/GenBank/DDBJ databases">
        <title>OgluRS3 (Oryza glumaepatula Reference Sequence Version 3).</title>
        <authorList>
            <person name="Zhang J."/>
            <person name="Kudrna D."/>
            <person name="Lee S."/>
            <person name="Talag J."/>
            <person name="Welchert J."/>
            <person name="Wing R.A."/>
        </authorList>
    </citation>
    <scope>NUCLEOTIDE SEQUENCE [LARGE SCALE GENOMIC DNA]</scope>
</reference>
<dbReference type="Gramene" id="OGLUM04G26360.1">
    <property type="protein sequence ID" value="OGLUM04G26360.1"/>
    <property type="gene ID" value="OGLUM04G26360"/>
</dbReference>
<name>A0A0D9ZR88_9ORYZ</name>
<protein>
    <submittedName>
        <fullName evidence="1">Uncharacterized protein</fullName>
    </submittedName>
</protein>
<evidence type="ECO:0000313" key="2">
    <source>
        <dbReference type="Proteomes" id="UP000026961"/>
    </source>
</evidence>
<sequence>MEMSISLGKIGFPSVSWSSLEFNSLAVTSSEDQEKWEEMVCIPGESANRRYRLSPRLALAMSARSPGASFQTWSRNGSYLRIPTVAFFDILSKS</sequence>
<dbReference type="Proteomes" id="UP000026961">
    <property type="component" value="Chromosome 4"/>
</dbReference>
<proteinExistence type="predicted"/>